<dbReference type="GeneID" id="72463636"/>
<dbReference type="SUPFAM" id="SSF54680">
    <property type="entry name" value="Pyrimidine nucleoside phosphorylase C-terminal domain"/>
    <property type="match status" value="1"/>
</dbReference>
<dbReference type="InterPro" id="IPR017459">
    <property type="entry name" value="Glycosyl_Trfase_fam3_N_dom"/>
</dbReference>
<name>A0A174TGS2_9FIRM</name>
<dbReference type="InterPro" id="IPR017872">
    <property type="entry name" value="Pyrmidine_PPase_CS"/>
</dbReference>
<comment type="catalytic activity">
    <reaction evidence="9">
        <text>uridine + phosphate = alpha-D-ribose 1-phosphate + uracil</text>
        <dbReference type="Rhea" id="RHEA:24388"/>
        <dbReference type="ChEBI" id="CHEBI:16704"/>
        <dbReference type="ChEBI" id="CHEBI:17568"/>
        <dbReference type="ChEBI" id="CHEBI:43474"/>
        <dbReference type="ChEBI" id="CHEBI:57720"/>
        <dbReference type="EC" id="2.4.2.2"/>
    </reaction>
</comment>
<dbReference type="SUPFAM" id="SSF52418">
    <property type="entry name" value="Nucleoside phosphorylase/phosphoribosyltransferase catalytic domain"/>
    <property type="match status" value="1"/>
</dbReference>
<keyword evidence="8 12" id="KW-0808">Transferase</keyword>
<dbReference type="PIRSF" id="PIRSF000478">
    <property type="entry name" value="TP_PyNP"/>
    <property type="match status" value="1"/>
</dbReference>
<reference evidence="16" key="2">
    <citation type="submission" date="2017-04" db="EMBL/GenBank/DDBJ databases">
        <title>Function of individual gut microbiota members based on whole genome sequencing of pure cultures obtained from chicken caecum.</title>
        <authorList>
            <person name="Medvecky M."/>
            <person name="Cejkova D."/>
            <person name="Polansky O."/>
            <person name="Karasova D."/>
            <person name="Kubasova T."/>
            <person name="Cizek A."/>
            <person name="Rychlik I."/>
        </authorList>
    </citation>
    <scope>NUCLEOTIDE SEQUENCE [LARGE SCALE GENOMIC DNA]</scope>
    <source>
        <strain evidence="16">An175</strain>
    </source>
</reference>
<sequence>MRMYDIIMNKRNGGVLSDEEIAFFIDGYTNGHIPDYQASALLMAIWFNGMNEHETAVLTDCMARSGDMVDLSAIPGIKVDKHSTGGVGDKTTLVIAPIVAACGVPVAKMSGRGLGHTGGTIDKLESIPGFRVSVAQEQFFQIVRDAGLSVIGQTGNIAPADKKLYALRDVTATVDSLPLIASSIMSKKLAAGSNAIVLDVKTGSGAFMKTLDDSIGLAQAMVSIGERNGRRTIALITDMDLPLGHAIGNSLEVAESVATLKGHGPADLTEVCLQLAANMLYLADKGTLDECRRLAEDALSSGAALEKLRAMVIAQGGDVSVIDDTSKFPQAPVTYEVKSPSDGYITHMETEKCGIASVALGAGRESKEDDIDMSAGVVLVKKTGDKVTRGETIARLYTAKQSALPEAERLLLDAITFSDKQPAPEKLILARVSKDSVERF</sequence>
<comment type="similarity">
    <text evidence="3">Belongs to the thymidine/pyrimidine-nucleoside phosphorylase family.</text>
</comment>
<dbReference type="InterPro" id="IPR036566">
    <property type="entry name" value="PYNP-like_C_sf"/>
</dbReference>
<dbReference type="Gene3D" id="3.40.1030.10">
    <property type="entry name" value="Nucleoside phosphorylase/phosphoribosyltransferase catalytic domain"/>
    <property type="match status" value="1"/>
</dbReference>
<evidence type="ECO:0000256" key="3">
    <source>
        <dbReference type="ARBA" id="ARBA00006915"/>
    </source>
</evidence>
<dbReference type="GO" id="GO:0005829">
    <property type="term" value="C:cytosol"/>
    <property type="evidence" value="ECO:0007669"/>
    <property type="project" value="TreeGrafter"/>
</dbReference>
<dbReference type="PROSITE" id="PS00647">
    <property type="entry name" value="THYMID_PHOSPHORYLASE"/>
    <property type="match status" value="1"/>
</dbReference>
<dbReference type="Proteomes" id="UP000260828">
    <property type="component" value="Unassembled WGS sequence"/>
</dbReference>
<evidence type="ECO:0000256" key="7">
    <source>
        <dbReference type="ARBA" id="ARBA00022676"/>
    </source>
</evidence>
<dbReference type="Pfam" id="PF02885">
    <property type="entry name" value="Glycos_trans_3N"/>
    <property type="match status" value="1"/>
</dbReference>
<evidence type="ECO:0000256" key="9">
    <source>
        <dbReference type="ARBA" id="ARBA00048453"/>
    </source>
</evidence>
<dbReference type="GO" id="GO:0009032">
    <property type="term" value="F:thymidine phosphorylase activity"/>
    <property type="evidence" value="ECO:0007669"/>
    <property type="project" value="TreeGrafter"/>
</dbReference>
<dbReference type="GO" id="GO:0006206">
    <property type="term" value="P:pyrimidine nucleobase metabolic process"/>
    <property type="evidence" value="ECO:0007669"/>
    <property type="project" value="InterPro"/>
</dbReference>
<dbReference type="PANTHER" id="PTHR10515:SF0">
    <property type="entry name" value="THYMIDINE PHOSPHORYLASE"/>
    <property type="match status" value="1"/>
</dbReference>
<dbReference type="Gene3D" id="1.20.970.10">
    <property type="entry name" value="Transferase, Pyrimidine Nucleoside Phosphorylase, Chain C"/>
    <property type="match status" value="1"/>
</dbReference>
<dbReference type="InterPro" id="IPR000312">
    <property type="entry name" value="Glycosyl_Trfase_fam3"/>
</dbReference>
<organism evidence="12 15">
    <name type="scientific">Anaerotruncus colihominis</name>
    <dbReference type="NCBI Taxonomy" id="169435"/>
    <lineage>
        <taxon>Bacteria</taxon>
        <taxon>Bacillati</taxon>
        <taxon>Bacillota</taxon>
        <taxon>Clostridia</taxon>
        <taxon>Eubacteriales</taxon>
        <taxon>Oscillospiraceae</taxon>
        <taxon>Anaerotruncus</taxon>
    </lineage>
</organism>
<reference evidence="12 15" key="1">
    <citation type="submission" date="2015-09" db="EMBL/GenBank/DDBJ databases">
        <authorList>
            <consortium name="Pathogen Informatics"/>
        </authorList>
    </citation>
    <scope>NUCLEOTIDE SEQUENCE [LARGE SCALE GENOMIC DNA]</scope>
    <source>
        <strain evidence="12 15">2789STDY5834939</strain>
    </source>
</reference>
<evidence type="ECO:0000259" key="11">
    <source>
        <dbReference type="SMART" id="SM00941"/>
    </source>
</evidence>
<dbReference type="NCBIfam" id="NF004490">
    <property type="entry name" value="PRK05820.1"/>
    <property type="match status" value="1"/>
</dbReference>
<dbReference type="SMART" id="SM00941">
    <property type="entry name" value="PYNP_C"/>
    <property type="match status" value="1"/>
</dbReference>
<evidence type="ECO:0000256" key="10">
    <source>
        <dbReference type="ARBA" id="ARBA00048525"/>
    </source>
</evidence>
<evidence type="ECO:0000313" key="16">
    <source>
        <dbReference type="Proteomes" id="UP000196386"/>
    </source>
</evidence>
<feature type="domain" description="Pyrimidine nucleoside phosphorylase C-terminal" evidence="11">
    <location>
        <begin position="344"/>
        <end position="418"/>
    </location>
</feature>
<dbReference type="GO" id="GO:0006213">
    <property type="term" value="P:pyrimidine nucleoside metabolic process"/>
    <property type="evidence" value="ECO:0007669"/>
    <property type="project" value="InterPro"/>
</dbReference>
<protein>
    <recommendedName>
        <fullName evidence="6">Pyrimidine-nucleoside phosphorylase</fullName>
        <ecNumber evidence="5">2.4.2.2</ecNumber>
    </recommendedName>
</protein>
<comment type="catalytic activity">
    <reaction evidence="10">
        <text>thymidine + phosphate = 2-deoxy-alpha-D-ribose 1-phosphate + thymine</text>
        <dbReference type="Rhea" id="RHEA:16037"/>
        <dbReference type="ChEBI" id="CHEBI:17748"/>
        <dbReference type="ChEBI" id="CHEBI:17821"/>
        <dbReference type="ChEBI" id="CHEBI:43474"/>
        <dbReference type="ChEBI" id="CHEBI:57259"/>
        <dbReference type="EC" id="2.4.2.2"/>
    </reaction>
</comment>
<dbReference type="OrthoDB" id="9763887at2"/>
<dbReference type="EC" id="2.4.2.2" evidence="5"/>
<dbReference type="NCBIfam" id="NF004747">
    <property type="entry name" value="PRK06078.1"/>
    <property type="match status" value="1"/>
</dbReference>
<dbReference type="Proteomes" id="UP000095765">
    <property type="component" value="Unassembled WGS sequence"/>
</dbReference>
<dbReference type="FunFam" id="3.40.1030.10:FF:000003">
    <property type="entry name" value="Pyrimidine-nucleoside phosphorylase"/>
    <property type="match status" value="1"/>
</dbReference>
<dbReference type="InterPro" id="IPR035902">
    <property type="entry name" value="Nuc_phospho_transferase"/>
</dbReference>
<evidence type="ECO:0000313" key="17">
    <source>
        <dbReference type="Proteomes" id="UP000260828"/>
    </source>
</evidence>
<dbReference type="Pfam" id="PF00591">
    <property type="entry name" value="Glycos_transf_3"/>
    <property type="match status" value="1"/>
</dbReference>
<dbReference type="PANTHER" id="PTHR10515">
    <property type="entry name" value="THYMIDINE PHOSPHORYLASE"/>
    <property type="match status" value="1"/>
</dbReference>
<comment type="function">
    <text evidence="2">Catalyzes phosphorolysis of the pyrimidine nucleosides uridine, thymidine and 2'-deoxyuridine with the formation of the corresponding pyrimidine base and ribose-1-phosphate.</text>
</comment>
<dbReference type="InterPro" id="IPR036320">
    <property type="entry name" value="Glycosyl_Trfase_fam3_N_dom_sf"/>
</dbReference>
<dbReference type="Pfam" id="PF07831">
    <property type="entry name" value="PYNP_C"/>
    <property type="match status" value="1"/>
</dbReference>
<evidence type="ECO:0000313" key="15">
    <source>
        <dbReference type="Proteomes" id="UP000095765"/>
    </source>
</evidence>
<evidence type="ECO:0000256" key="2">
    <source>
        <dbReference type="ARBA" id="ARBA00003877"/>
    </source>
</evidence>
<dbReference type="InterPro" id="IPR013102">
    <property type="entry name" value="PYNP_C"/>
</dbReference>
<dbReference type="Proteomes" id="UP000196386">
    <property type="component" value="Unassembled WGS sequence"/>
</dbReference>
<evidence type="ECO:0000256" key="1">
    <source>
        <dbReference type="ARBA" id="ARBA00001066"/>
    </source>
</evidence>
<comment type="subunit">
    <text evidence="4">Homodimer.</text>
</comment>
<evidence type="ECO:0000256" key="4">
    <source>
        <dbReference type="ARBA" id="ARBA00011738"/>
    </source>
</evidence>
<evidence type="ECO:0000313" key="12">
    <source>
        <dbReference type="EMBL" id="CUQ06885.1"/>
    </source>
</evidence>
<reference evidence="13" key="3">
    <citation type="journal article" date="2018" name="BMC Genomics">
        <title>Whole genome sequencing and function prediction of 133 gut anaerobes isolated from chicken caecum in pure cultures.</title>
        <authorList>
            <person name="Medvecky M."/>
            <person name="Cejkova D."/>
            <person name="Polansky O."/>
            <person name="Karasova D."/>
            <person name="Kubasova T."/>
            <person name="Cizek A."/>
            <person name="Rychlik I."/>
        </authorList>
    </citation>
    <scope>NUCLEOTIDE SEQUENCE</scope>
    <source>
        <strain evidence="13">An175</strain>
    </source>
</reference>
<dbReference type="NCBIfam" id="TIGR02644">
    <property type="entry name" value="Y_phosphoryl"/>
    <property type="match status" value="1"/>
</dbReference>
<keyword evidence="7 12" id="KW-0328">Glycosyltransferase</keyword>
<evidence type="ECO:0000313" key="13">
    <source>
        <dbReference type="EMBL" id="OUP69746.1"/>
    </source>
</evidence>
<evidence type="ECO:0000256" key="8">
    <source>
        <dbReference type="ARBA" id="ARBA00022679"/>
    </source>
</evidence>
<dbReference type="AlphaFoldDB" id="A0A174TGS2"/>
<dbReference type="InterPro" id="IPR018090">
    <property type="entry name" value="Pyrmidine_PPas_bac/euk"/>
</dbReference>
<evidence type="ECO:0000256" key="5">
    <source>
        <dbReference type="ARBA" id="ARBA00011889"/>
    </source>
</evidence>
<gene>
    <name evidence="12" type="primary">pdp</name>
    <name evidence="13" type="ORF">B5F11_07075</name>
    <name evidence="14" type="ORF">DXC40_13645</name>
    <name evidence="12" type="ORF">ERS852551_02983</name>
</gene>
<dbReference type="EMBL" id="QVME01000008">
    <property type="protein sequence ID" value="RGE66323.1"/>
    <property type="molecule type" value="Genomic_DNA"/>
</dbReference>
<comment type="catalytic activity">
    <reaction evidence="1">
        <text>2'-deoxyuridine + phosphate = 2-deoxy-alpha-D-ribose 1-phosphate + uracil</text>
        <dbReference type="Rhea" id="RHEA:22824"/>
        <dbReference type="ChEBI" id="CHEBI:16450"/>
        <dbReference type="ChEBI" id="CHEBI:17568"/>
        <dbReference type="ChEBI" id="CHEBI:43474"/>
        <dbReference type="ChEBI" id="CHEBI:57259"/>
        <dbReference type="EC" id="2.4.2.2"/>
    </reaction>
</comment>
<dbReference type="RefSeq" id="WP_024731317.1">
    <property type="nucleotide sequence ID" value="NZ_CABIWA010000015.1"/>
</dbReference>
<dbReference type="SUPFAM" id="SSF47648">
    <property type="entry name" value="Nucleoside phosphorylase/phosphoribosyltransferase N-terminal domain"/>
    <property type="match status" value="1"/>
</dbReference>
<dbReference type="Gene3D" id="3.90.1170.30">
    <property type="entry name" value="Pyrimidine nucleoside phosphorylase-like, C-terminal domain"/>
    <property type="match status" value="1"/>
</dbReference>
<dbReference type="GO" id="GO:0004645">
    <property type="term" value="F:1,4-alpha-oligoglucan phosphorylase activity"/>
    <property type="evidence" value="ECO:0007669"/>
    <property type="project" value="InterPro"/>
</dbReference>
<dbReference type="EMBL" id="CZBE01000024">
    <property type="protein sequence ID" value="CUQ06885.1"/>
    <property type="molecule type" value="Genomic_DNA"/>
</dbReference>
<dbReference type="EMBL" id="NFKP01000007">
    <property type="protein sequence ID" value="OUP69746.1"/>
    <property type="molecule type" value="Genomic_DNA"/>
</dbReference>
<dbReference type="InterPro" id="IPR000053">
    <property type="entry name" value="Thymidine/pyrmidine_PPase"/>
</dbReference>
<proteinExistence type="inferred from homology"/>
<evidence type="ECO:0000256" key="6">
    <source>
        <dbReference type="ARBA" id="ARBA00014680"/>
    </source>
</evidence>
<reference evidence="14 17" key="4">
    <citation type="submission" date="2018-08" db="EMBL/GenBank/DDBJ databases">
        <title>A genome reference for cultivated species of the human gut microbiota.</title>
        <authorList>
            <person name="Zou Y."/>
            <person name="Xue W."/>
            <person name="Luo G."/>
        </authorList>
    </citation>
    <scope>NUCLEOTIDE SEQUENCE [LARGE SCALE GENOMIC DNA]</scope>
    <source>
        <strain evidence="14 17">TF05-12AC</strain>
    </source>
</reference>
<evidence type="ECO:0000313" key="14">
    <source>
        <dbReference type="EMBL" id="RGE66323.1"/>
    </source>
</evidence>
<accession>A0A174TGS2</accession>